<dbReference type="Gene3D" id="2.60.120.10">
    <property type="entry name" value="Jelly Rolls"/>
    <property type="match status" value="1"/>
</dbReference>
<evidence type="ECO:0000259" key="2">
    <source>
        <dbReference type="Pfam" id="PF02311"/>
    </source>
</evidence>
<dbReference type="GO" id="GO:0003677">
    <property type="term" value="F:DNA binding"/>
    <property type="evidence" value="ECO:0007669"/>
    <property type="project" value="UniProtKB-KW"/>
</dbReference>
<feature type="domain" description="AraC-type arabinose-binding/dimerisation" evidence="2">
    <location>
        <begin position="48"/>
        <end position="106"/>
    </location>
</feature>
<evidence type="ECO:0000313" key="4">
    <source>
        <dbReference type="Proteomes" id="UP001151133"/>
    </source>
</evidence>
<keyword evidence="4" id="KW-1185">Reference proteome</keyword>
<keyword evidence="1" id="KW-0238">DNA-binding</keyword>
<comment type="caution">
    <text evidence="3">The sequence shown here is derived from an EMBL/GenBank/DDBJ whole genome shotgun (WGS) entry which is preliminary data.</text>
</comment>
<dbReference type="Proteomes" id="UP001151133">
    <property type="component" value="Unassembled WGS sequence"/>
</dbReference>
<dbReference type="RefSeq" id="WP_264287426.1">
    <property type="nucleotide sequence ID" value="NZ_JAOZEV010000009.1"/>
</dbReference>
<proteinExistence type="predicted"/>
<dbReference type="Pfam" id="PF02311">
    <property type="entry name" value="AraC_binding"/>
    <property type="match status" value="1"/>
</dbReference>
<sequence>MSTHYTTIIEEGIVPNIYTTGEVSFKKRTSDIQPRNTTIKEVAFEPGSRNNWHTNTGLQLLVATEGVGYFQERGNPIRLVHKGEVITILPDVEHWYGATPTSRFSHIAIITEIDRGIGIWMEQVTDEEYNSFIAF</sequence>
<dbReference type="CDD" id="cd02233">
    <property type="entry name" value="cupin_HNL-like"/>
    <property type="match status" value="1"/>
</dbReference>
<evidence type="ECO:0000313" key="3">
    <source>
        <dbReference type="EMBL" id="MCV9933192.1"/>
    </source>
</evidence>
<dbReference type="InterPro" id="IPR014710">
    <property type="entry name" value="RmlC-like_jellyroll"/>
</dbReference>
<protein>
    <submittedName>
        <fullName evidence="3">Cupin domain-containing protein</fullName>
    </submittedName>
</protein>
<name>A0A9X3C879_9FLAO</name>
<dbReference type="AlphaFoldDB" id="A0A9X3C879"/>
<dbReference type="SUPFAM" id="SSF51182">
    <property type="entry name" value="RmlC-like cupins"/>
    <property type="match status" value="1"/>
</dbReference>
<dbReference type="InterPro" id="IPR011051">
    <property type="entry name" value="RmlC_Cupin_sf"/>
</dbReference>
<evidence type="ECO:0000256" key="1">
    <source>
        <dbReference type="ARBA" id="ARBA00023125"/>
    </source>
</evidence>
<dbReference type="InterPro" id="IPR047263">
    <property type="entry name" value="HNL-like_cupin"/>
</dbReference>
<reference evidence="3" key="1">
    <citation type="submission" date="2022-10" db="EMBL/GenBank/DDBJ databases">
        <title>Two novel species of Flavobacterium.</title>
        <authorList>
            <person name="Liu Q."/>
            <person name="Xin Y.-H."/>
        </authorList>
    </citation>
    <scope>NUCLEOTIDE SEQUENCE</scope>
    <source>
        <strain evidence="3">LS1R47</strain>
    </source>
</reference>
<gene>
    <name evidence="3" type="ORF">OIU80_12935</name>
</gene>
<dbReference type="PANTHER" id="PTHR43698">
    <property type="entry name" value="RIBD C-TERMINAL DOMAIN CONTAINING PROTEIN"/>
    <property type="match status" value="1"/>
</dbReference>
<accession>A0A9X3C879</accession>
<dbReference type="EMBL" id="JAOZEV010000009">
    <property type="protein sequence ID" value="MCV9933192.1"/>
    <property type="molecule type" value="Genomic_DNA"/>
</dbReference>
<dbReference type="GO" id="GO:0006355">
    <property type="term" value="P:regulation of DNA-templated transcription"/>
    <property type="evidence" value="ECO:0007669"/>
    <property type="project" value="InterPro"/>
</dbReference>
<dbReference type="InterPro" id="IPR003313">
    <property type="entry name" value="AraC-bd"/>
</dbReference>
<dbReference type="PANTHER" id="PTHR43698:SF1">
    <property type="entry name" value="BLL4564 PROTEIN"/>
    <property type="match status" value="1"/>
</dbReference>
<organism evidence="3 4">
    <name type="scientific">Flavobacterium frigoritolerans</name>
    <dbReference type="NCBI Taxonomy" id="2987686"/>
    <lineage>
        <taxon>Bacteria</taxon>
        <taxon>Pseudomonadati</taxon>
        <taxon>Bacteroidota</taxon>
        <taxon>Flavobacteriia</taxon>
        <taxon>Flavobacteriales</taxon>
        <taxon>Flavobacteriaceae</taxon>
        <taxon>Flavobacterium</taxon>
    </lineage>
</organism>